<dbReference type="Gene3D" id="1.25.40.20">
    <property type="entry name" value="Ankyrin repeat-containing domain"/>
    <property type="match status" value="1"/>
</dbReference>
<feature type="region of interest" description="Disordered" evidence="3">
    <location>
        <begin position="938"/>
        <end position="958"/>
    </location>
</feature>
<dbReference type="PANTHER" id="PTHR23335">
    <property type="entry name" value="CALMODULIN-BINDING TRANSCRIPTION ACTIVATOR CAMTA"/>
    <property type="match status" value="1"/>
</dbReference>
<gene>
    <name evidence="5" type="primary">SPT23</name>
    <name evidence="5" type="ORF">H4219_001162</name>
</gene>
<dbReference type="EMBL" id="JANBPU010000010">
    <property type="protein sequence ID" value="KAJ1920763.1"/>
    <property type="molecule type" value="Genomic_DNA"/>
</dbReference>
<feature type="domain" description="IPT/TIG" evidence="4">
    <location>
        <begin position="809"/>
        <end position="899"/>
    </location>
</feature>
<feature type="compositionally biased region" description="Polar residues" evidence="3">
    <location>
        <begin position="387"/>
        <end position="402"/>
    </location>
</feature>
<dbReference type="OrthoDB" id="71307at2759"/>
<dbReference type="Pfam" id="PF12796">
    <property type="entry name" value="Ank_2"/>
    <property type="match status" value="1"/>
</dbReference>
<feature type="repeat" description="ANK" evidence="2">
    <location>
        <begin position="1056"/>
        <end position="1088"/>
    </location>
</feature>
<evidence type="ECO:0000256" key="1">
    <source>
        <dbReference type="ARBA" id="ARBA00023043"/>
    </source>
</evidence>
<dbReference type="GO" id="GO:0003690">
    <property type="term" value="F:double-stranded DNA binding"/>
    <property type="evidence" value="ECO:0007669"/>
    <property type="project" value="TreeGrafter"/>
</dbReference>
<dbReference type="InterPro" id="IPR002909">
    <property type="entry name" value="IPT_dom"/>
</dbReference>
<feature type="region of interest" description="Disordered" evidence="3">
    <location>
        <begin position="381"/>
        <end position="411"/>
    </location>
</feature>
<feature type="compositionally biased region" description="Polar residues" evidence="3">
    <location>
        <begin position="50"/>
        <end position="67"/>
    </location>
</feature>
<dbReference type="InterPro" id="IPR057962">
    <property type="entry name" value="SPT23_MGA2_DBD"/>
</dbReference>
<dbReference type="InterPro" id="IPR013783">
    <property type="entry name" value="Ig-like_fold"/>
</dbReference>
<dbReference type="PROSITE" id="PS50297">
    <property type="entry name" value="ANK_REP_REGION"/>
    <property type="match status" value="1"/>
</dbReference>
<feature type="compositionally biased region" description="Polar residues" evidence="3">
    <location>
        <begin position="938"/>
        <end position="948"/>
    </location>
</feature>
<feature type="region of interest" description="Disordered" evidence="3">
    <location>
        <begin position="50"/>
        <end position="88"/>
    </location>
</feature>
<name>A0A9W8A6T7_9FUNG</name>
<feature type="compositionally biased region" description="Polar residues" evidence="3">
    <location>
        <begin position="7"/>
        <end position="35"/>
    </location>
</feature>
<dbReference type="GO" id="GO:0003712">
    <property type="term" value="F:transcription coregulator activity"/>
    <property type="evidence" value="ECO:0007669"/>
    <property type="project" value="TreeGrafter"/>
</dbReference>
<sequence>MSGDNAFPTTSRSPGSTSKLYQSYQTTRPSPLSQLASTNADLSSFLFQSAQASPSNNPGTAFSSTHPSPMLSASRPKSPPKNAATLGFSNANNQISSYGSHQNLLGLSGGDISSINDLQSPGLAAMAAQLVLSGGGGGSNASSVAHSANVSPNPTAYRRNLMSSLASMSMAPLPPTGPLAQNTVPLQTHSQISHASVPGMSTAALNSMYPVPAVGVSDPSAQGFGNSLEAYMNQSMLSSNPGIAPGVNKSQPYLAPTVGADFVQQAQQLKAQGLKLQLDGIPEENAKSRVETQIKLTLRLLGADGKPVSCWSHLQLPELLVSREKFRHRLQKTALHDQNMPSSEQHILHLEAKVICANKPTYNVETCHGCIRREYKRSLRRKENRIRSTAPSTCTTPNQSRPGSPLGDPALGKPLTGNMDIDWDENRIAIEKQRIIIFNCNDILDFSKGEIVLPTRITCYCRHHSEKVGFCVCLSLRDYQGDVVASVMSPPIMITDDHKSTKFKQDRKIRGKAEYDRPGIDLSHILPAGSVAPSTISAGNLHVVEGSMGPYKGSRQTMSARNSPALRPQMALFDSYSHIGSLAGTPSLGNTPIQSPRLGAVQFAGDLSSQLLGSGSLTPHGMTSPAFAQAMQNSSQLLAMSAALSNQGTYSTGVVPSQFPVSNQHQGTEQGGMHRRSASINLLEATGATPATASISQSSGQPCSIAPRILSQALFNTTHGNASMPGSGTHTPIYPRSPAYGQTGGAFQNYGQRPMMAHITQALSNLNSDPNSAQNSNGMGQTIQKSASSTGISVNSNVGNPGVGNDGIKIESLSSNVGPVAGGTEITVRGKGFTQDVFVMFGTHSATGVKVLNTNTLICVLPSSQLSGAVPVYVQRKSADASSANPNVMPSSYCAFQYVEDTDKTLVELALRVLGVDKLPTISNDNILSQFISNMSHEASNNDGSNGQDADGSLAGTDIQKNDTNALQRAEKAASLPCFQVLRQSIQSRDLANIEDSLFNLFISLAQQNLITKETLLMRHKATQKCLLHLCALLGMMKLANFLVQSTSTVEITDRNLYTPLHFAACFGRSEIAALLLNYGASSSAKASNGVTPVDLARSNNQNATLMVLQEREGYLNFIKEDATTDQVRNFLIYIL</sequence>
<organism evidence="5 6">
    <name type="scientific">Mycoemilia scoparia</name>
    <dbReference type="NCBI Taxonomy" id="417184"/>
    <lineage>
        <taxon>Eukaryota</taxon>
        <taxon>Fungi</taxon>
        <taxon>Fungi incertae sedis</taxon>
        <taxon>Zoopagomycota</taxon>
        <taxon>Kickxellomycotina</taxon>
        <taxon>Kickxellomycetes</taxon>
        <taxon>Kickxellales</taxon>
        <taxon>Kickxellaceae</taxon>
        <taxon>Mycoemilia</taxon>
    </lineage>
</organism>
<dbReference type="GO" id="GO:0005634">
    <property type="term" value="C:nucleus"/>
    <property type="evidence" value="ECO:0007669"/>
    <property type="project" value="TreeGrafter"/>
</dbReference>
<dbReference type="PANTHER" id="PTHR23335:SF1">
    <property type="entry name" value="CALMODULIN-BINDING TRANSCRIPTION ACTIVATOR, ISOFORM F"/>
    <property type="match status" value="1"/>
</dbReference>
<comment type="caution">
    <text evidence="5">The sequence shown here is derived from an EMBL/GenBank/DDBJ whole genome shotgun (WGS) entry which is preliminary data.</text>
</comment>
<reference evidence="5" key="1">
    <citation type="submission" date="2022-07" db="EMBL/GenBank/DDBJ databases">
        <title>Phylogenomic reconstructions and comparative analyses of Kickxellomycotina fungi.</title>
        <authorList>
            <person name="Reynolds N.K."/>
            <person name="Stajich J.E."/>
            <person name="Barry K."/>
            <person name="Grigoriev I.V."/>
            <person name="Crous P."/>
            <person name="Smith M.E."/>
        </authorList>
    </citation>
    <scope>NUCLEOTIDE SEQUENCE</scope>
    <source>
        <strain evidence="5">NBRC 100468</strain>
    </source>
</reference>
<protein>
    <submittedName>
        <fullName evidence="5">SPT3 Dosage dependent suppressor of Ty-induced promoter mutations-like protein</fullName>
    </submittedName>
</protein>
<dbReference type="AlphaFoldDB" id="A0A9W8A6T7"/>
<proteinExistence type="predicted"/>
<evidence type="ECO:0000256" key="3">
    <source>
        <dbReference type="SAM" id="MobiDB-lite"/>
    </source>
</evidence>
<dbReference type="SUPFAM" id="SSF48403">
    <property type="entry name" value="Ankyrin repeat"/>
    <property type="match status" value="1"/>
</dbReference>
<keyword evidence="1 2" id="KW-0040">ANK repeat</keyword>
<dbReference type="Pfam" id="PF25603">
    <property type="entry name" value="SPT23_MGA2_DBD"/>
    <property type="match status" value="1"/>
</dbReference>
<dbReference type="SMART" id="SM00248">
    <property type="entry name" value="ANK"/>
    <property type="match status" value="3"/>
</dbReference>
<dbReference type="SMART" id="SM00429">
    <property type="entry name" value="IPT"/>
    <property type="match status" value="1"/>
</dbReference>
<dbReference type="PROSITE" id="PS50088">
    <property type="entry name" value="ANK_REPEAT"/>
    <property type="match status" value="1"/>
</dbReference>
<dbReference type="InterPro" id="IPR014756">
    <property type="entry name" value="Ig_E-set"/>
</dbReference>
<dbReference type="SUPFAM" id="SSF81296">
    <property type="entry name" value="E set domains"/>
    <property type="match status" value="1"/>
</dbReference>
<dbReference type="GO" id="GO:0006357">
    <property type="term" value="P:regulation of transcription by RNA polymerase II"/>
    <property type="evidence" value="ECO:0007669"/>
    <property type="project" value="TreeGrafter"/>
</dbReference>
<evidence type="ECO:0000313" key="5">
    <source>
        <dbReference type="EMBL" id="KAJ1920763.1"/>
    </source>
</evidence>
<accession>A0A9W8A6T7</accession>
<evidence type="ECO:0000256" key="2">
    <source>
        <dbReference type="PROSITE-ProRule" id="PRU00023"/>
    </source>
</evidence>
<keyword evidence="6" id="KW-1185">Reference proteome</keyword>
<evidence type="ECO:0000313" key="6">
    <source>
        <dbReference type="Proteomes" id="UP001150538"/>
    </source>
</evidence>
<dbReference type="Gene3D" id="2.60.40.10">
    <property type="entry name" value="Immunoglobulins"/>
    <property type="match status" value="1"/>
</dbReference>
<evidence type="ECO:0000259" key="4">
    <source>
        <dbReference type="SMART" id="SM00429"/>
    </source>
</evidence>
<dbReference type="CDD" id="cd00102">
    <property type="entry name" value="IPT"/>
    <property type="match status" value="1"/>
</dbReference>
<dbReference type="Proteomes" id="UP001150538">
    <property type="component" value="Unassembled WGS sequence"/>
</dbReference>
<dbReference type="InterPro" id="IPR002110">
    <property type="entry name" value="Ankyrin_rpt"/>
</dbReference>
<dbReference type="InterPro" id="IPR036770">
    <property type="entry name" value="Ankyrin_rpt-contain_sf"/>
</dbReference>
<dbReference type="Pfam" id="PF01833">
    <property type="entry name" value="TIG"/>
    <property type="match status" value="1"/>
</dbReference>
<feature type="region of interest" description="Disordered" evidence="3">
    <location>
        <begin position="1"/>
        <end position="35"/>
    </location>
</feature>